<dbReference type="FunFam" id="2.160.10.10:FF:000025">
    <property type="entry name" value="Hexapeptide-repeat containing-acetyltransferase"/>
    <property type="match status" value="1"/>
</dbReference>
<evidence type="ECO:0000256" key="1">
    <source>
        <dbReference type="ARBA" id="ARBA00007274"/>
    </source>
</evidence>
<name>A0A1H8RIC1_9BACI</name>
<dbReference type="EMBL" id="FODJ01000010">
    <property type="protein sequence ID" value="SEO65908.1"/>
    <property type="molecule type" value="Genomic_DNA"/>
</dbReference>
<dbReference type="Gene3D" id="2.160.10.10">
    <property type="entry name" value="Hexapeptide repeat proteins"/>
    <property type="match status" value="1"/>
</dbReference>
<dbReference type="Pfam" id="PF00132">
    <property type="entry name" value="Hexapep"/>
    <property type="match status" value="1"/>
</dbReference>
<dbReference type="InterPro" id="IPR011004">
    <property type="entry name" value="Trimer_LpxA-like_sf"/>
</dbReference>
<dbReference type="AlphaFoldDB" id="A0A1H8RIC1"/>
<keyword evidence="3" id="KW-0677">Repeat</keyword>
<dbReference type="SUPFAM" id="SSF51161">
    <property type="entry name" value="Trimeric LpxA-like enzymes"/>
    <property type="match status" value="1"/>
</dbReference>
<dbReference type="Pfam" id="PF12464">
    <property type="entry name" value="Mac"/>
    <property type="match status" value="1"/>
</dbReference>
<evidence type="ECO:0000313" key="7">
    <source>
        <dbReference type="EMBL" id="SEO65908.1"/>
    </source>
</evidence>
<dbReference type="STRING" id="872970.SAMN04488134_11094"/>
<evidence type="ECO:0000256" key="4">
    <source>
        <dbReference type="ARBA" id="ARBA00023315"/>
    </source>
</evidence>
<dbReference type="CDD" id="cd03357">
    <property type="entry name" value="LbH_MAT_GAT"/>
    <property type="match status" value="1"/>
</dbReference>
<dbReference type="PROSITE" id="PS00101">
    <property type="entry name" value="HEXAPEP_TRANSFERASES"/>
    <property type="match status" value="1"/>
</dbReference>
<evidence type="ECO:0000256" key="3">
    <source>
        <dbReference type="ARBA" id="ARBA00022737"/>
    </source>
</evidence>
<dbReference type="InterPro" id="IPR039369">
    <property type="entry name" value="LacA-like"/>
</dbReference>
<feature type="domain" description="Maltose/galactoside acetyltransferase" evidence="6">
    <location>
        <begin position="7"/>
        <end position="61"/>
    </location>
</feature>
<keyword evidence="2 5" id="KW-0808">Transferase</keyword>
<dbReference type="Proteomes" id="UP000199300">
    <property type="component" value="Unassembled WGS sequence"/>
</dbReference>
<proteinExistence type="inferred from homology"/>
<protein>
    <recommendedName>
        <fullName evidence="5">Acetyltransferase</fullName>
        <ecNumber evidence="5">2.3.1.-</ecNumber>
    </recommendedName>
</protein>
<dbReference type="SMART" id="SM01266">
    <property type="entry name" value="Mac"/>
    <property type="match status" value="1"/>
</dbReference>
<sequence>MNMEEMKTLVNSGKMYDDANPHIAKARNEAIATCRTYNKKVNDSSDYDMKLLKGLFAEIGENVYLESNFRCEFGFNIYLGKNIYINHDMIILDCNEVTIGNDVYIGPRVGLYAANHAEDPIERANNGVYSKPIKIGDKVWIGGDVQVGQGVTIGENSIIGMGSVVTKDVPANVIAAGNPCRVIRQIKESETKWKKPTYN</sequence>
<evidence type="ECO:0000256" key="5">
    <source>
        <dbReference type="RuleBase" id="RU367021"/>
    </source>
</evidence>
<keyword evidence="8" id="KW-1185">Reference proteome</keyword>
<dbReference type="EC" id="2.3.1.-" evidence="5"/>
<comment type="similarity">
    <text evidence="1 5">Belongs to the transferase hexapeptide repeat family.</text>
</comment>
<accession>A0A1H8RIC1</accession>
<dbReference type="GO" id="GO:0008870">
    <property type="term" value="F:galactoside O-acetyltransferase activity"/>
    <property type="evidence" value="ECO:0007669"/>
    <property type="project" value="TreeGrafter"/>
</dbReference>
<dbReference type="RefSeq" id="WP_091499233.1">
    <property type="nucleotide sequence ID" value="NZ_FODJ01000010.1"/>
</dbReference>
<dbReference type="InterPro" id="IPR018357">
    <property type="entry name" value="Hexapep_transf_CS"/>
</dbReference>
<gene>
    <name evidence="7" type="ORF">SAMN04488134_11094</name>
</gene>
<reference evidence="7 8" key="1">
    <citation type="submission" date="2016-10" db="EMBL/GenBank/DDBJ databases">
        <authorList>
            <person name="de Groot N.N."/>
        </authorList>
    </citation>
    <scope>NUCLEOTIDE SEQUENCE [LARGE SCALE GENOMIC DNA]</scope>
    <source>
        <strain evidence="7 8">CGMCC 1.10434</strain>
    </source>
</reference>
<dbReference type="PANTHER" id="PTHR43017">
    <property type="entry name" value="GALACTOSIDE O-ACETYLTRANSFERASE"/>
    <property type="match status" value="1"/>
</dbReference>
<evidence type="ECO:0000259" key="6">
    <source>
        <dbReference type="SMART" id="SM01266"/>
    </source>
</evidence>
<keyword evidence="4 5" id="KW-0012">Acyltransferase</keyword>
<dbReference type="InterPro" id="IPR001451">
    <property type="entry name" value="Hexapep"/>
</dbReference>
<dbReference type="InterPro" id="IPR024688">
    <property type="entry name" value="Mac_dom"/>
</dbReference>
<dbReference type="OrthoDB" id="9812571at2"/>
<dbReference type="PANTHER" id="PTHR43017:SF1">
    <property type="entry name" value="ACETYLTRANSFERASE YJL218W-RELATED"/>
    <property type="match status" value="1"/>
</dbReference>
<evidence type="ECO:0000313" key="8">
    <source>
        <dbReference type="Proteomes" id="UP000199300"/>
    </source>
</evidence>
<evidence type="ECO:0000256" key="2">
    <source>
        <dbReference type="ARBA" id="ARBA00022679"/>
    </source>
</evidence>
<organism evidence="7 8">
    <name type="scientific">Amphibacillus marinus</name>
    <dbReference type="NCBI Taxonomy" id="872970"/>
    <lineage>
        <taxon>Bacteria</taxon>
        <taxon>Bacillati</taxon>
        <taxon>Bacillota</taxon>
        <taxon>Bacilli</taxon>
        <taxon>Bacillales</taxon>
        <taxon>Bacillaceae</taxon>
        <taxon>Amphibacillus</taxon>
    </lineage>
</organism>